<gene>
    <name evidence="2" type="ORF">K503DRAFT_726235</name>
</gene>
<feature type="domain" description="Protein kinase" evidence="1">
    <location>
        <begin position="1"/>
        <end position="138"/>
    </location>
</feature>
<dbReference type="InterPro" id="IPR040976">
    <property type="entry name" value="Pkinase_fungal"/>
</dbReference>
<dbReference type="Proteomes" id="UP000092154">
    <property type="component" value="Unassembled WGS sequence"/>
</dbReference>
<dbReference type="InParanoid" id="A0A1B7MKK4"/>
<dbReference type="EMBL" id="KV448829">
    <property type="protein sequence ID" value="OAX33136.1"/>
    <property type="molecule type" value="Genomic_DNA"/>
</dbReference>
<dbReference type="OrthoDB" id="5584477at2759"/>
<dbReference type="GO" id="GO:0004672">
    <property type="term" value="F:protein kinase activity"/>
    <property type="evidence" value="ECO:0007669"/>
    <property type="project" value="InterPro"/>
</dbReference>
<dbReference type="InterPro" id="IPR011009">
    <property type="entry name" value="Kinase-like_dom_sf"/>
</dbReference>
<reference evidence="2 3" key="1">
    <citation type="submission" date="2016-06" db="EMBL/GenBank/DDBJ databases">
        <title>Comparative genomics of the ectomycorrhizal sister species Rhizopogon vinicolor and Rhizopogon vesiculosus (Basidiomycota: Boletales) reveals a divergence of the mating type B locus.</title>
        <authorList>
            <consortium name="DOE Joint Genome Institute"/>
            <person name="Mujic A.B."/>
            <person name="Kuo A."/>
            <person name="Tritt A."/>
            <person name="Lipzen A."/>
            <person name="Chen C."/>
            <person name="Johnson J."/>
            <person name="Sharma A."/>
            <person name="Barry K."/>
            <person name="Grigoriev I.V."/>
            <person name="Spatafora J.W."/>
        </authorList>
    </citation>
    <scope>NUCLEOTIDE SEQUENCE [LARGE SCALE GENOMIC DNA]</scope>
    <source>
        <strain evidence="2 3">AM-OR11-026</strain>
    </source>
</reference>
<evidence type="ECO:0000313" key="2">
    <source>
        <dbReference type="EMBL" id="OAX33136.1"/>
    </source>
</evidence>
<proteinExistence type="predicted"/>
<dbReference type="PROSITE" id="PS50011">
    <property type="entry name" value="PROTEIN_KINASE_DOM"/>
    <property type="match status" value="1"/>
</dbReference>
<dbReference type="Gene3D" id="1.10.510.10">
    <property type="entry name" value="Transferase(Phosphotransferase) domain 1"/>
    <property type="match status" value="1"/>
</dbReference>
<dbReference type="SUPFAM" id="SSF56112">
    <property type="entry name" value="Protein kinase-like (PK-like)"/>
    <property type="match status" value="1"/>
</dbReference>
<feature type="non-terminal residue" evidence="2">
    <location>
        <position position="138"/>
    </location>
</feature>
<dbReference type="Pfam" id="PF17667">
    <property type="entry name" value="Pkinase_fungal"/>
    <property type="match status" value="1"/>
</dbReference>
<organism evidence="2 3">
    <name type="scientific">Rhizopogon vinicolor AM-OR11-026</name>
    <dbReference type="NCBI Taxonomy" id="1314800"/>
    <lineage>
        <taxon>Eukaryota</taxon>
        <taxon>Fungi</taxon>
        <taxon>Dikarya</taxon>
        <taxon>Basidiomycota</taxon>
        <taxon>Agaricomycotina</taxon>
        <taxon>Agaricomycetes</taxon>
        <taxon>Agaricomycetidae</taxon>
        <taxon>Boletales</taxon>
        <taxon>Suillineae</taxon>
        <taxon>Rhizopogonaceae</taxon>
        <taxon>Rhizopogon</taxon>
    </lineage>
</organism>
<evidence type="ECO:0000313" key="3">
    <source>
        <dbReference type="Proteomes" id="UP000092154"/>
    </source>
</evidence>
<sequence>MYHYALWQAGVFHRDVSPGNMMWYRNGTILMGVLNDYDLSSLATALGPQGNERTGTILFMTLDLLMKKGQRGEVKHLYRHDLESFVWVLVWVSLRYKDGQLLPRKSRPFDEWATVDAETCRKEKLSFMTDFLEYKSFA</sequence>
<name>A0A1B7MKK4_9AGAM</name>
<protein>
    <recommendedName>
        <fullName evidence="1">Protein kinase domain-containing protein</fullName>
    </recommendedName>
</protein>
<dbReference type="PANTHER" id="PTHR38248">
    <property type="entry name" value="FUNK1 6"/>
    <property type="match status" value="1"/>
</dbReference>
<accession>A0A1B7MKK4</accession>
<keyword evidence="3" id="KW-1185">Reference proteome</keyword>
<dbReference type="AlphaFoldDB" id="A0A1B7MKK4"/>
<dbReference type="GO" id="GO:0005524">
    <property type="term" value="F:ATP binding"/>
    <property type="evidence" value="ECO:0007669"/>
    <property type="project" value="InterPro"/>
</dbReference>
<dbReference type="PANTHER" id="PTHR38248:SF2">
    <property type="entry name" value="FUNK1 11"/>
    <property type="match status" value="1"/>
</dbReference>
<dbReference type="InterPro" id="IPR000719">
    <property type="entry name" value="Prot_kinase_dom"/>
</dbReference>
<evidence type="ECO:0000259" key="1">
    <source>
        <dbReference type="PROSITE" id="PS50011"/>
    </source>
</evidence>